<evidence type="ECO:0000259" key="1">
    <source>
        <dbReference type="Pfam" id="PF23245"/>
    </source>
</evidence>
<comment type="caution">
    <text evidence="2">The sequence shown here is derived from an EMBL/GenBank/DDBJ whole genome shotgun (WGS) entry which is preliminary data.</text>
</comment>
<dbReference type="Gene3D" id="3.30.70.330">
    <property type="match status" value="1"/>
</dbReference>
<evidence type="ECO:0000313" key="2">
    <source>
        <dbReference type="EMBL" id="NWW10073.1"/>
    </source>
</evidence>
<dbReference type="Pfam" id="PF23245">
    <property type="entry name" value="RRM_PARP14_2"/>
    <property type="match status" value="1"/>
</dbReference>
<proteinExistence type="predicted"/>
<accession>A0A7K6KEC7</accession>
<evidence type="ECO:0000313" key="3">
    <source>
        <dbReference type="Proteomes" id="UP000542358"/>
    </source>
</evidence>
<feature type="non-terminal residue" evidence="2">
    <location>
        <position position="141"/>
    </location>
</feature>
<dbReference type="EMBL" id="VZRR01009640">
    <property type="protein sequence ID" value="NWW10073.1"/>
    <property type="molecule type" value="Genomic_DNA"/>
</dbReference>
<protein>
    <submittedName>
        <fullName evidence="2">PAR14 polymerase</fullName>
    </submittedName>
</protein>
<organism evidence="2 3">
    <name type="scientific">Oreocharis arfaki</name>
    <name type="common">tit berrypecker</name>
    <dbReference type="NCBI Taxonomy" id="979223"/>
    <lineage>
        <taxon>Eukaryota</taxon>
        <taxon>Metazoa</taxon>
        <taxon>Chordata</taxon>
        <taxon>Craniata</taxon>
        <taxon>Vertebrata</taxon>
        <taxon>Euteleostomi</taxon>
        <taxon>Archelosauria</taxon>
        <taxon>Archosauria</taxon>
        <taxon>Dinosauria</taxon>
        <taxon>Saurischia</taxon>
        <taxon>Theropoda</taxon>
        <taxon>Coelurosauria</taxon>
        <taxon>Aves</taxon>
        <taxon>Neognathae</taxon>
        <taxon>Neoaves</taxon>
        <taxon>Telluraves</taxon>
        <taxon>Australaves</taxon>
        <taxon>Passeriformes</taxon>
        <taxon>Passeroidea</taxon>
        <taxon>Paramythiidae</taxon>
        <taxon>Oreocharis</taxon>
    </lineage>
</organism>
<feature type="non-terminal residue" evidence="2">
    <location>
        <position position="1"/>
    </location>
</feature>
<dbReference type="InterPro" id="IPR057050">
    <property type="entry name" value="RRM_PARP14_2"/>
</dbReference>
<gene>
    <name evidence="2" type="primary">Parp14_0</name>
    <name evidence="2" type="ORF">OREARF_R01554</name>
</gene>
<feature type="domain" description="PARP14 second RRM" evidence="1">
    <location>
        <begin position="5"/>
        <end position="85"/>
    </location>
</feature>
<dbReference type="Pfam" id="PF23085">
    <property type="entry name" value="RRM_PARP14_3"/>
    <property type="match status" value="1"/>
</dbReference>
<keyword evidence="3" id="KW-1185">Reference proteome</keyword>
<dbReference type="InterPro" id="IPR012677">
    <property type="entry name" value="Nucleotide-bd_a/b_plait_sf"/>
</dbReference>
<reference evidence="2 3" key="1">
    <citation type="submission" date="2019-09" db="EMBL/GenBank/DDBJ databases">
        <title>Bird 10,000 Genomes (B10K) Project - Family phase.</title>
        <authorList>
            <person name="Zhang G."/>
        </authorList>
    </citation>
    <scope>NUCLEOTIDE SEQUENCE [LARGE SCALE GENOMIC DNA]</scope>
    <source>
        <strain evidence="2">B10K-DU-029-42</strain>
        <tissue evidence="2">Muscle</tissue>
    </source>
</reference>
<name>A0A7K6KEC7_9PASE</name>
<dbReference type="Proteomes" id="UP000542358">
    <property type="component" value="Unassembled WGS sequence"/>
</dbReference>
<sequence length="141" mass="15624">DSAESSPSVVLENVFTFKYSPNCLQMLLENISGLTLDADFTVELIPEISVAVVTFIKSIDTKEFVKKCSQDKRVREFKMTARLLELTQTIKAENLPDSISTDYLTVYFESARSGGGPVSDVQLFPSENSAIITFCDHKGNT</sequence>
<dbReference type="AlphaFoldDB" id="A0A7K6KEC7"/>